<dbReference type="InterPro" id="IPR013325">
    <property type="entry name" value="RNA_pol_sigma_r2"/>
</dbReference>
<dbReference type="GO" id="GO:0006352">
    <property type="term" value="P:DNA-templated transcription initiation"/>
    <property type="evidence" value="ECO:0007669"/>
    <property type="project" value="InterPro"/>
</dbReference>
<dbReference type="AlphaFoldDB" id="A0A0F8Z0K8"/>
<evidence type="ECO:0000313" key="2">
    <source>
        <dbReference type="EMBL" id="KKK87188.1"/>
    </source>
</evidence>
<dbReference type="Pfam" id="PF04542">
    <property type="entry name" value="Sigma70_r2"/>
    <property type="match status" value="1"/>
</dbReference>
<comment type="caution">
    <text evidence="2">The sequence shown here is derived from an EMBL/GenBank/DDBJ whole genome shotgun (WGS) entry which is preliminary data.</text>
</comment>
<accession>A0A0F8Z0K8</accession>
<gene>
    <name evidence="2" type="ORF">LCGC14_2755750</name>
</gene>
<dbReference type="InterPro" id="IPR007627">
    <property type="entry name" value="RNA_pol_sigma70_r2"/>
</dbReference>
<name>A0A0F8Z0K8_9ZZZZ</name>
<evidence type="ECO:0000259" key="1">
    <source>
        <dbReference type="Pfam" id="PF04542"/>
    </source>
</evidence>
<dbReference type="SUPFAM" id="SSF88946">
    <property type="entry name" value="Sigma2 domain of RNA polymerase sigma factors"/>
    <property type="match status" value="1"/>
</dbReference>
<dbReference type="Gene3D" id="1.20.120.1810">
    <property type="match status" value="1"/>
</dbReference>
<protein>
    <recommendedName>
        <fullName evidence="1">RNA polymerase sigma-70 region 2 domain-containing protein</fullName>
    </recommendedName>
</protein>
<dbReference type="GO" id="GO:0003700">
    <property type="term" value="F:DNA-binding transcription factor activity"/>
    <property type="evidence" value="ECO:0007669"/>
    <property type="project" value="InterPro"/>
</dbReference>
<dbReference type="EMBL" id="LAZR01050514">
    <property type="protein sequence ID" value="KKK87188.1"/>
    <property type="molecule type" value="Genomic_DNA"/>
</dbReference>
<sequence>MESGISESQLVYQAKEGCNRSFDALVELYKPFLGYKTKVYYLEGSDKGDVYQECLIGLHKAVRDFDLSKKCGFKTFARLCIDRHLVSSIKSANRDKHKILNWSKNLPDLESCYLIDHEADPYNILITREKLSILS</sequence>
<feature type="non-terminal residue" evidence="2">
    <location>
        <position position="135"/>
    </location>
</feature>
<reference evidence="2" key="1">
    <citation type="journal article" date="2015" name="Nature">
        <title>Complex archaea that bridge the gap between prokaryotes and eukaryotes.</title>
        <authorList>
            <person name="Spang A."/>
            <person name="Saw J.H."/>
            <person name="Jorgensen S.L."/>
            <person name="Zaremba-Niedzwiedzka K."/>
            <person name="Martijn J."/>
            <person name="Lind A.E."/>
            <person name="van Eijk R."/>
            <person name="Schleper C."/>
            <person name="Guy L."/>
            <person name="Ettema T.J."/>
        </authorList>
    </citation>
    <scope>NUCLEOTIDE SEQUENCE</scope>
</reference>
<feature type="domain" description="RNA polymerase sigma-70 region 2" evidence="1">
    <location>
        <begin position="25"/>
        <end position="94"/>
    </location>
</feature>
<proteinExistence type="predicted"/>
<organism evidence="2">
    <name type="scientific">marine sediment metagenome</name>
    <dbReference type="NCBI Taxonomy" id="412755"/>
    <lineage>
        <taxon>unclassified sequences</taxon>
        <taxon>metagenomes</taxon>
        <taxon>ecological metagenomes</taxon>
    </lineage>
</organism>